<proteinExistence type="predicted"/>
<dbReference type="AlphaFoldDB" id="A0AAU8DMP3"/>
<feature type="region of interest" description="Disordered" evidence="1">
    <location>
        <begin position="1"/>
        <end position="57"/>
    </location>
</feature>
<evidence type="ECO:0000256" key="1">
    <source>
        <dbReference type="SAM" id="MobiDB-lite"/>
    </source>
</evidence>
<dbReference type="InterPro" id="IPR045596">
    <property type="entry name" value="DUF6459"/>
</dbReference>
<organism evidence="2">
    <name type="scientific">Nakamurella sp. A5-74</name>
    <dbReference type="NCBI Taxonomy" id="3158264"/>
    <lineage>
        <taxon>Bacteria</taxon>
        <taxon>Bacillati</taxon>
        <taxon>Actinomycetota</taxon>
        <taxon>Actinomycetes</taxon>
        <taxon>Nakamurellales</taxon>
        <taxon>Nakamurellaceae</taxon>
        <taxon>Nakamurella</taxon>
    </lineage>
</organism>
<sequence>MSTALAPATEATSISPVGPIPAGPRVRRTRRSQPGRPRLIAVPDAEPPFDDERRSVDRIRRAVPRRPVALADPDAHAPATAFRAAGTAAAPLIAADVPDLSYAPDFGVEQTPSSQLPPAAKVAVTLGRALIETLTGVRPIAQLRSHCTPPVFAGLQRHIPLTGRGLARVQSVHTSEPSDGVAEVCLVLRRGDRCRAIAFRMTGLDGRWRITALQVG</sequence>
<evidence type="ECO:0000313" key="2">
    <source>
        <dbReference type="EMBL" id="XCG62780.1"/>
    </source>
</evidence>
<dbReference type="Pfam" id="PF20060">
    <property type="entry name" value="DUF6459"/>
    <property type="match status" value="1"/>
</dbReference>
<protein>
    <submittedName>
        <fullName evidence="2">Rv3235 family protein</fullName>
    </submittedName>
</protein>
<reference evidence="2" key="1">
    <citation type="submission" date="2024-05" db="EMBL/GenBank/DDBJ databases">
        <authorList>
            <person name="Cai S.Y."/>
            <person name="Jin L.M."/>
            <person name="Li H.R."/>
        </authorList>
    </citation>
    <scope>NUCLEOTIDE SEQUENCE</scope>
    <source>
        <strain evidence="2">A5-74</strain>
    </source>
</reference>
<accession>A0AAU8DMP3</accession>
<name>A0AAU8DMP3_9ACTN</name>
<dbReference type="RefSeq" id="WP_353648395.1">
    <property type="nucleotide sequence ID" value="NZ_CP159218.1"/>
</dbReference>
<gene>
    <name evidence="2" type="ORF">ABLG96_16360</name>
</gene>
<dbReference type="EMBL" id="CP159218">
    <property type="protein sequence ID" value="XCG62780.1"/>
    <property type="molecule type" value="Genomic_DNA"/>
</dbReference>